<evidence type="ECO:0000256" key="7">
    <source>
        <dbReference type="ARBA" id="ARBA00023004"/>
    </source>
</evidence>
<dbReference type="InterPro" id="IPR009056">
    <property type="entry name" value="Cyt_c-like_dom"/>
</dbReference>
<dbReference type="PROSITE" id="PS51007">
    <property type="entry name" value="CYTC"/>
    <property type="match status" value="2"/>
</dbReference>
<comment type="PTM">
    <text evidence="8">Binds 2 heme c groups covalently per subunit.</text>
</comment>
<keyword evidence="2" id="KW-0813">Transport</keyword>
<evidence type="ECO:0000256" key="9">
    <source>
        <dbReference type="PIRSR" id="PIRSR000005-2"/>
    </source>
</evidence>
<evidence type="ECO:0000256" key="6">
    <source>
        <dbReference type="ARBA" id="ARBA00022982"/>
    </source>
</evidence>
<keyword evidence="7 9" id="KW-0408">Iron</keyword>
<feature type="binding site" description="covalent" evidence="8">
    <location>
        <position position="62"/>
    </location>
    <ligand>
        <name>heme c</name>
        <dbReference type="ChEBI" id="CHEBI:61717"/>
        <label>1</label>
    </ligand>
</feature>
<evidence type="ECO:0000256" key="10">
    <source>
        <dbReference type="SAM" id="SignalP"/>
    </source>
</evidence>
<evidence type="ECO:0000256" key="5">
    <source>
        <dbReference type="ARBA" id="ARBA00022764"/>
    </source>
</evidence>
<dbReference type="Pfam" id="PF00034">
    <property type="entry name" value="Cytochrom_C"/>
    <property type="match status" value="2"/>
</dbReference>
<dbReference type="EMBL" id="CP001339">
    <property type="protein sequence ID" value="ACL71779.1"/>
    <property type="molecule type" value="Genomic_DNA"/>
</dbReference>
<gene>
    <name evidence="12" type="ordered locus">Tgr7_0687</name>
</gene>
<evidence type="ECO:0000313" key="12">
    <source>
        <dbReference type="EMBL" id="ACL71779.1"/>
    </source>
</evidence>
<feature type="binding site" description="axial binding residue" evidence="9">
    <location>
        <position position="162"/>
    </location>
    <ligand>
        <name>heme c</name>
        <dbReference type="ChEBI" id="CHEBI:61717"/>
        <label>2</label>
    </ligand>
    <ligandPart>
        <name>Fe</name>
        <dbReference type="ChEBI" id="CHEBI:18248"/>
    </ligandPart>
</feature>
<feature type="domain" description="Cytochrome c" evidence="11">
    <location>
        <begin position="45"/>
        <end position="129"/>
    </location>
</feature>
<evidence type="ECO:0000256" key="1">
    <source>
        <dbReference type="ARBA" id="ARBA00004418"/>
    </source>
</evidence>
<reference evidence="12 13" key="1">
    <citation type="journal article" date="2011" name="Stand. Genomic Sci.">
        <title>Complete genome sequence of 'Thioalkalivibrio sulfidophilus' HL-EbGr7.</title>
        <authorList>
            <person name="Muyzer G."/>
            <person name="Sorokin D.Y."/>
            <person name="Mavromatis K."/>
            <person name="Lapidus A."/>
            <person name="Clum A."/>
            <person name="Ivanova N."/>
            <person name="Pati A."/>
            <person name="d'Haeseleer P."/>
            <person name="Woyke T."/>
            <person name="Kyrpides N.C."/>
        </authorList>
    </citation>
    <scope>NUCLEOTIDE SEQUENCE [LARGE SCALE GENOMIC DNA]</scope>
    <source>
        <strain evidence="12 13">HL-EbGR7</strain>
    </source>
</reference>
<feature type="binding site" description="covalent" evidence="8">
    <location>
        <position position="161"/>
    </location>
    <ligand>
        <name>heme c</name>
        <dbReference type="ChEBI" id="CHEBI:61717"/>
        <label>2</label>
    </ligand>
</feature>
<dbReference type="Gene3D" id="1.10.760.10">
    <property type="entry name" value="Cytochrome c-like domain"/>
    <property type="match status" value="2"/>
</dbReference>
<dbReference type="GO" id="GO:0005506">
    <property type="term" value="F:iron ion binding"/>
    <property type="evidence" value="ECO:0007669"/>
    <property type="project" value="InterPro"/>
</dbReference>
<keyword evidence="4 9" id="KW-0479">Metal-binding</keyword>
<feature type="chain" id="PRO_5002873154" evidence="10">
    <location>
        <begin position="21"/>
        <end position="225"/>
    </location>
</feature>
<dbReference type="eggNOG" id="COG2863">
    <property type="taxonomic scope" value="Bacteria"/>
</dbReference>
<dbReference type="GO" id="GO:0009055">
    <property type="term" value="F:electron transfer activity"/>
    <property type="evidence" value="ECO:0007669"/>
    <property type="project" value="InterPro"/>
</dbReference>
<dbReference type="PIRSF" id="PIRSF000005">
    <property type="entry name" value="Cytochrome_c4"/>
    <property type="match status" value="1"/>
</dbReference>
<feature type="binding site" description="covalent" evidence="8">
    <location>
        <position position="59"/>
    </location>
    <ligand>
        <name>heme c</name>
        <dbReference type="ChEBI" id="CHEBI:61717"/>
        <label>1</label>
    </ligand>
</feature>
<evidence type="ECO:0000313" key="13">
    <source>
        <dbReference type="Proteomes" id="UP000002383"/>
    </source>
</evidence>
<dbReference type="STRING" id="396588.Tgr7_0687"/>
<keyword evidence="10" id="KW-0732">Signal</keyword>
<dbReference type="AlphaFoldDB" id="B8GME7"/>
<dbReference type="InterPro" id="IPR036909">
    <property type="entry name" value="Cyt_c-like_dom_sf"/>
</dbReference>
<dbReference type="InterPro" id="IPR050597">
    <property type="entry name" value="Cytochrome_c_Oxidase_Subunit"/>
</dbReference>
<evidence type="ECO:0000256" key="8">
    <source>
        <dbReference type="PIRSR" id="PIRSR000005-1"/>
    </source>
</evidence>
<dbReference type="InterPro" id="IPR024167">
    <property type="entry name" value="Cytochrome_c4-like"/>
</dbReference>
<name>B8GME7_THISH</name>
<keyword evidence="6" id="KW-0249">Electron transport</keyword>
<dbReference type="KEGG" id="tgr:Tgr7_0687"/>
<feature type="binding site" description="axial binding residue" evidence="9">
    <location>
        <position position="204"/>
    </location>
    <ligand>
        <name>heme c</name>
        <dbReference type="ChEBI" id="CHEBI:61717"/>
        <label>2</label>
    </ligand>
    <ligandPart>
        <name>Fe</name>
        <dbReference type="ChEBI" id="CHEBI:18248"/>
    </ligandPart>
</feature>
<evidence type="ECO:0000256" key="4">
    <source>
        <dbReference type="ARBA" id="ARBA00022723"/>
    </source>
</evidence>
<feature type="binding site" description="covalent" evidence="8">
    <location>
        <position position="158"/>
    </location>
    <ligand>
        <name>heme c</name>
        <dbReference type="ChEBI" id="CHEBI:61717"/>
        <label>2</label>
    </ligand>
</feature>
<keyword evidence="5" id="KW-0574">Periplasm</keyword>
<keyword evidence="13" id="KW-1185">Reference proteome</keyword>
<evidence type="ECO:0000256" key="2">
    <source>
        <dbReference type="ARBA" id="ARBA00022448"/>
    </source>
</evidence>
<dbReference type="GO" id="GO:0020037">
    <property type="term" value="F:heme binding"/>
    <property type="evidence" value="ECO:0007669"/>
    <property type="project" value="InterPro"/>
</dbReference>
<dbReference type="Proteomes" id="UP000002383">
    <property type="component" value="Chromosome"/>
</dbReference>
<feature type="domain" description="Cytochrome c" evidence="11">
    <location>
        <begin position="144"/>
        <end position="225"/>
    </location>
</feature>
<accession>B8GME7</accession>
<dbReference type="GO" id="GO:0042597">
    <property type="term" value="C:periplasmic space"/>
    <property type="evidence" value="ECO:0007669"/>
    <property type="project" value="UniProtKB-SubCell"/>
</dbReference>
<proteinExistence type="predicted"/>
<feature type="signal peptide" evidence="10">
    <location>
        <begin position="1"/>
        <end position="20"/>
    </location>
</feature>
<organism evidence="12 13">
    <name type="scientific">Thioalkalivibrio sulfidiphilus (strain HL-EbGR7)</name>
    <dbReference type="NCBI Taxonomy" id="396588"/>
    <lineage>
        <taxon>Bacteria</taxon>
        <taxon>Pseudomonadati</taxon>
        <taxon>Pseudomonadota</taxon>
        <taxon>Gammaproteobacteria</taxon>
        <taxon>Chromatiales</taxon>
        <taxon>Ectothiorhodospiraceae</taxon>
        <taxon>Thioalkalivibrio</taxon>
    </lineage>
</organism>
<protein>
    <submittedName>
        <fullName evidence="12">Cytochrome c class I</fullName>
    </submittedName>
</protein>
<dbReference type="PANTHER" id="PTHR33751:SF9">
    <property type="entry name" value="CYTOCHROME C4"/>
    <property type="match status" value="1"/>
</dbReference>
<keyword evidence="3 8" id="KW-0349">Heme</keyword>
<dbReference type="SUPFAM" id="SSF46626">
    <property type="entry name" value="Cytochrome c"/>
    <property type="match status" value="2"/>
</dbReference>
<comment type="subcellular location">
    <subcellularLocation>
        <location evidence="1">Periplasm</location>
    </subcellularLocation>
</comment>
<evidence type="ECO:0000259" key="11">
    <source>
        <dbReference type="PROSITE" id="PS51007"/>
    </source>
</evidence>
<dbReference type="HOGENOM" id="CLU_076280_2_1_6"/>
<feature type="binding site" description="axial binding residue" evidence="9">
    <location>
        <position position="106"/>
    </location>
    <ligand>
        <name>heme c</name>
        <dbReference type="ChEBI" id="CHEBI:61717"/>
        <label>1</label>
    </ligand>
    <ligandPart>
        <name>Fe</name>
        <dbReference type="ChEBI" id="CHEBI:18248"/>
    </ligandPart>
</feature>
<dbReference type="OrthoDB" id="9773456at2"/>
<sequence length="225" mass="25013" precursor="true">MKKHLLLILLLSLLGGQAFAEPKHGTAESWTPVRLHAALAAMPEGDVERGAQLHAALFCASCHGERGESLSRHWPALSGQRAPYTYKMMLDYRDGLRHEDARAEMMVVLARMMTEQDMADVAAFYAAQPLPGSAPLKKGHPVNDLVRRGDPQRLITPCASCHGVEGQGGRNETPSLAGQRPEYLVRTLKAFRDNTRHNDVHQGMAQFAWDLTDEEIRALADYYTR</sequence>
<dbReference type="PANTHER" id="PTHR33751">
    <property type="entry name" value="CBB3-TYPE CYTOCHROME C OXIDASE SUBUNIT FIXP"/>
    <property type="match status" value="1"/>
</dbReference>
<dbReference type="RefSeq" id="WP_012637267.1">
    <property type="nucleotide sequence ID" value="NC_011901.1"/>
</dbReference>
<feature type="binding site" description="axial binding residue" evidence="9">
    <location>
        <position position="63"/>
    </location>
    <ligand>
        <name>heme c</name>
        <dbReference type="ChEBI" id="CHEBI:61717"/>
        <label>1</label>
    </ligand>
    <ligandPart>
        <name>Fe</name>
        <dbReference type="ChEBI" id="CHEBI:18248"/>
    </ligandPart>
</feature>
<evidence type="ECO:0000256" key="3">
    <source>
        <dbReference type="ARBA" id="ARBA00022617"/>
    </source>
</evidence>